<comment type="caution">
    <text evidence="2">The sequence shown here is derived from an EMBL/GenBank/DDBJ whole genome shotgun (WGS) entry which is preliminary data.</text>
</comment>
<dbReference type="AlphaFoldDB" id="A0AAI9ZZL4"/>
<dbReference type="Proteomes" id="UP001243989">
    <property type="component" value="Unassembled WGS sequence"/>
</dbReference>
<keyword evidence="3" id="KW-1185">Reference proteome</keyword>
<evidence type="ECO:0000313" key="2">
    <source>
        <dbReference type="EMBL" id="KAK1641164.1"/>
    </source>
</evidence>
<dbReference type="GeneID" id="85474546"/>
<evidence type="ECO:0000313" key="3">
    <source>
        <dbReference type="Proteomes" id="UP001243989"/>
    </source>
</evidence>
<feature type="compositionally biased region" description="Basic residues" evidence="1">
    <location>
        <begin position="1"/>
        <end position="11"/>
    </location>
</feature>
<dbReference type="RefSeq" id="XP_060449771.1">
    <property type="nucleotide sequence ID" value="XM_060589684.1"/>
</dbReference>
<feature type="compositionally biased region" description="Basic residues" evidence="1">
    <location>
        <begin position="21"/>
        <end position="34"/>
    </location>
</feature>
<dbReference type="EMBL" id="JAHMHQ010000003">
    <property type="protein sequence ID" value="KAK1641164.1"/>
    <property type="molecule type" value="Genomic_DNA"/>
</dbReference>
<proteinExistence type="predicted"/>
<protein>
    <submittedName>
        <fullName evidence="2">Uncharacterized protein</fullName>
    </submittedName>
</protein>
<name>A0AAI9ZZL4_9PEZI</name>
<reference evidence="2" key="1">
    <citation type="submission" date="2021-06" db="EMBL/GenBank/DDBJ databases">
        <title>Comparative genomics, transcriptomics and evolutionary studies reveal genomic signatures of adaptation to plant cell wall in hemibiotrophic fungi.</title>
        <authorList>
            <consortium name="DOE Joint Genome Institute"/>
            <person name="Baroncelli R."/>
            <person name="Diaz J.F."/>
            <person name="Benocci T."/>
            <person name="Peng M."/>
            <person name="Battaglia E."/>
            <person name="Haridas S."/>
            <person name="Andreopoulos W."/>
            <person name="Labutti K."/>
            <person name="Pangilinan J."/>
            <person name="Floch G.L."/>
            <person name="Makela M.R."/>
            <person name="Henrissat B."/>
            <person name="Grigoriev I.V."/>
            <person name="Crouch J.A."/>
            <person name="De Vries R.P."/>
            <person name="Sukno S.A."/>
            <person name="Thon M.R."/>
        </authorList>
    </citation>
    <scope>NUCLEOTIDE SEQUENCE</scope>
    <source>
        <strain evidence="2">CBS 102054</strain>
    </source>
</reference>
<sequence length="52" mass="6059">MKMGMRRRHCRSFSSLTFNPTRKRKAGATHAHTHTNLHVRGKPCARSSFFFL</sequence>
<organism evidence="2 3">
    <name type="scientific">Colletotrichum phormii</name>
    <dbReference type="NCBI Taxonomy" id="359342"/>
    <lineage>
        <taxon>Eukaryota</taxon>
        <taxon>Fungi</taxon>
        <taxon>Dikarya</taxon>
        <taxon>Ascomycota</taxon>
        <taxon>Pezizomycotina</taxon>
        <taxon>Sordariomycetes</taxon>
        <taxon>Hypocreomycetidae</taxon>
        <taxon>Glomerellales</taxon>
        <taxon>Glomerellaceae</taxon>
        <taxon>Colletotrichum</taxon>
        <taxon>Colletotrichum acutatum species complex</taxon>
    </lineage>
</organism>
<evidence type="ECO:0000256" key="1">
    <source>
        <dbReference type="SAM" id="MobiDB-lite"/>
    </source>
</evidence>
<accession>A0AAI9ZZL4</accession>
<feature type="region of interest" description="Disordered" evidence="1">
    <location>
        <begin position="1"/>
        <end position="34"/>
    </location>
</feature>
<feature type="non-terminal residue" evidence="2">
    <location>
        <position position="52"/>
    </location>
</feature>
<gene>
    <name evidence="2" type="ORF">BDP81DRAFT_418213</name>
</gene>